<feature type="compositionally biased region" description="Basic and acidic residues" evidence="14">
    <location>
        <begin position="804"/>
        <end position="821"/>
    </location>
</feature>
<comment type="catalytic activity">
    <reaction evidence="12">
        <text>L-seryl-[protein] + ATP = O-phospho-L-seryl-[protein] + ADP + H(+)</text>
        <dbReference type="Rhea" id="RHEA:17989"/>
        <dbReference type="Rhea" id="RHEA-COMP:9863"/>
        <dbReference type="Rhea" id="RHEA-COMP:11604"/>
        <dbReference type="ChEBI" id="CHEBI:15378"/>
        <dbReference type="ChEBI" id="CHEBI:29999"/>
        <dbReference type="ChEBI" id="CHEBI:30616"/>
        <dbReference type="ChEBI" id="CHEBI:83421"/>
        <dbReference type="ChEBI" id="CHEBI:456216"/>
        <dbReference type="EC" id="2.7.11.1"/>
    </reaction>
</comment>
<dbReference type="CDD" id="cd08215">
    <property type="entry name" value="STKc_Nek"/>
    <property type="match status" value="1"/>
</dbReference>
<evidence type="ECO:0000256" key="10">
    <source>
        <dbReference type="ARBA" id="ARBA00022842"/>
    </source>
</evidence>
<comment type="cofactor">
    <cofactor evidence="1">
        <name>Mg(2+)</name>
        <dbReference type="ChEBI" id="CHEBI:18420"/>
    </cofactor>
</comment>
<dbReference type="InterPro" id="IPR000719">
    <property type="entry name" value="Prot_kinase_dom"/>
</dbReference>
<feature type="compositionally biased region" description="Acidic residues" evidence="14">
    <location>
        <begin position="887"/>
        <end position="903"/>
    </location>
</feature>
<dbReference type="FunFam" id="1.10.510.10:FF:000172">
    <property type="entry name" value="serine/threonine-protein kinase Nek1 isoform X1"/>
    <property type="match status" value="1"/>
</dbReference>
<feature type="region of interest" description="Disordered" evidence="14">
    <location>
        <begin position="328"/>
        <end position="407"/>
    </location>
</feature>
<evidence type="ECO:0000256" key="5">
    <source>
        <dbReference type="ARBA" id="ARBA00022679"/>
    </source>
</evidence>
<keyword evidence="8 16" id="KW-0418">Kinase</keyword>
<dbReference type="EMBL" id="CCKQ01016814">
    <property type="protein sequence ID" value="CDW88697.1"/>
    <property type="molecule type" value="Genomic_DNA"/>
</dbReference>
<keyword evidence="4" id="KW-0723">Serine/threonine-protein kinase</keyword>
<feature type="region of interest" description="Disordered" evidence="14">
    <location>
        <begin position="861"/>
        <end position="995"/>
    </location>
</feature>
<evidence type="ECO:0000256" key="3">
    <source>
        <dbReference type="ARBA" id="ARBA00012513"/>
    </source>
</evidence>
<evidence type="ECO:0000313" key="16">
    <source>
        <dbReference type="EMBL" id="CDW88697.1"/>
    </source>
</evidence>
<feature type="compositionally biased region" description="Acidic residues" evidence="14">
    <location>
        <begin position="968"/>
        <end position="985"/>
    </location>
</feature>
<keyword evidence="5" id="KW-0808">Transferase</keyword>
<dbReference type="PROSITE" id="PS00107">
    <property type="entry name" value="PROTEIN_KINASE_ATP"/>
    <property type="match status" value="1"/>
</dbReference>
<evidence type="ECO:0000256" key="11">
    <source>
        <dbReference type="ARBA" id="ARBA00047899"/>
    </source>
</evidence>
<reference evidence="16 17" key="1">
    <citation type="submission" date="2014-06" db="EMBL/GenBank/DDBJ databases">
        <authorList>
            <person name="Swart Estienne"/>
        </authorList>
    </citation>
    <scope>NUCLEOTIDE SEQUENCE [LARGE SCALE GENOMIC DNA]</scope>
    <source>
        <strain evidence="16 17">130c</strain>
    </source>
</reference>
<feature type="compositionally biased region" description="Low complexity" evidence="14">
    <location>
        <begin position="588"/>
        <end position="608"/>
    </location>
</feature>
<feature type="region of interest" description="Disordered" evidence="14">
    <location>
        <begin position="640"/>
        <end position="733"/>
    </location>
</feature>
<feature type="compositionally biased region" description="Polar residues" evidence="14">
    <location>
        <begin position="938"/>
        <end position="957"/>
    </location>
</feature>
<dbReference type="SUPFAM" id="SSF56112">
    <property type="entry name" value="Protein kinase-like (PK-like)"/>
    <property type="match status" value="1"/>
</dbReference>
<evidence type="ECO:0000256" key="4">
    <source>
        <dbReference type="ARBA" id="ARBA00022527"/>
    </source>
</evidence>
<proteinExistence type="inferred from homology"/>
<dbReference type="InterPro" id="IPR051131">
    <property type="entry name" value="NEK_Ser/Thr_kinase_NIMA"/>
</dbReference>
<feature type="compositionally biased region" description="Basic and acidic residues" evidence="14">
    <location>
        <begin position="866"/>
        <end position="886"/>
    </location>
</feature>
<keyword evidence="7 13" id="KW-0547">Nucleotide-binding</keyword>
<dbReference type="Gene3D" id="3.30.200.20">
    <property type="entry name" value="Phosphorylase Kinase, domain 1"/>
    <property type="match status" value="1"/>
</dbReference>
<feature type="compositionally biased region" description="Polar residues" evidence="14">
    <location>
        <begin position="663"/>
        <end position="683"/>
    </location>
</feature>
<protein>
    <recommendedName>
        <fullName evidence="3">non-specific serine/threonine protein kinase</fullName>
        <ecNumber evidence="3">2.7.11.1</ecNumber>
    </recommendedName>
</protein>
<keyword evidence="10" id="KW-0460">Magnesium</keyword>
<feature type="region of interest" description="Disordered" evidence="14">
    <location>
        <begin position="756"/>
        <end position="837"/>
    </location>
</feature>
<dbReference type="PROSITE" id="PS00108">
    <property type="entry name" value="PROTEIN_KINASE_ST"/>
    <property type="match status" value="1"/>
</dbReference>
<dbReference type="Gene3D" id="1.10.510.10">
    <property type="entry name" value="Transferase(Phosphotransferase) domain 1"/>
    <property type="match status" value="1"/>
</dbReference>
<evidence type="ECO:0000256" key="6">
    <source>
        <dbReference type="ARBA" id="ARBA00022723"/>
    </source>
</evidence>
<dbReference type="OMA" id="MRVQANT"/>
<comment type="similarity">
    <text evidence="2">Belongs to the protein kinase superfamily. NEK Ser/Thr protein kinase family. NIMA subfamily.</text>
</comment>
<evidence type="ECO:0000256" key="9">
    <source>
        <dbReference type="ARBA" id="ARBA00022840"/>
    </source>
</evidence>
<dbReference type="AlphaFoldDB" id="A0A078B5V3"/>
<evidence type="ECO:0000313" key="17">
    <source>
        <dbReference type="Proteomes" id="UP000039865"/>
    </source>
</evidence>
<dbReference type="OrthoDB" id="248923at2759"/>
<dbReference type="InterPro" id="IPR017441">
    <property type="entry name" value="Protein_kinase_ATP_BS"/>
</dbReference>
<comment type="catalytic activity">
    <reaction evidence="11">
        <text>L-threonyl-[protein] + ATP = O-phospho-L-threonyl-[protein] + ADP + H(+)</text>
        <dbReference type="Rhea" id="RHEA:46608"/>
        <dbReference type="Rhea" id="RHEA-COMP:11060"/>
        <dbReference type="Rhea" id="RHEA-COMP:11605"/>
        <dbReference type="ChEBI" id="CHEBI:15378"/>
        <dbReference type="ChEBI" id="CHEBI:30013"/>
        <dbReference type="ChEBI" id="CHEBI:30616"/>
        <dbReference type="ChEBI" id="CHEBI:61977"/>
        <dbReference type="ChEBI" id="CHEBI:456216"/>
        <dbReference type="EC" id="2.7.11.1"/>
    </reaction>
</comment>
<dbReference type="GO" id="GO:0005524">
    <property type="term" value="F:ATP binding"/>
    <property type="evidence" value="ECO:0007669"/>
    <property type="project" value="UniProtKB-UniRule"/>
</dbReference>
<feature type="compositionally biased region" description="Basic and acidic residues" evidence="14">
    <location>
        <begin position="904"/>
        <end position="922"/>
    </location>
</feature>
<evidence type="ECO:0000259" key="15">
    <source>
        <dbReference type="PROSITE" id="PS50011"/>
    </source>
</evidence>
<feature type="compositionally biased region" description="Low complexity" evidence="14">
    <location>
        <begin position="986"/>
        <end position="995"/>
    </location>
</feature>
<feature type="region of interest" description="Disordered" evidence="14">
    <location>
        <begin position="481"/>
        <end position="616"/>
    </location>
</feature>
<dbReference type="PANTHER" id="PTHR44899">
    <property type="entry name" value="CAMK FAMILY PROTEIN KINASE"/>
    <property type="match status" value="1"/>
</dbReference>
<evidence type="ECO:0000256" key="13">
    <source>
        <dbReference type="PROSITE-ProRule" id="PRU10141"/>
    </source>
</evidence>
<feature type="domain" description="Protein kinase" evidence="15">
    <location>
        <begin position="13"/>
        <end position="268"/>
    </location>
</feature>
<evidence type="ECO:0000256" key="2">
    <source>
        <dbReference type="ARBA" id="ARBA00010886"/>
    </source>
</evidence>
<evidence type="ECO:0000256" key="12">
    <source>
        <dbReference type="ARBA" id="ARBA00048679"/>
    </source>
</evidence>
<dbReference type="InParanoid" id="A0A078B5V3"/>
<keyword evidence="6" id="KW-0479">Metal-binding</keyword>
<evidence type="ECO:0000256" key="1">
    <source>
        <dbReference type="ARBA" id="ARBA00001946"/>
    </source>
</evidence>
<feature type="compositionally biased region" description="Polar residues" evidence="14">
    <location>
        <begin position="643"/>
        <end position="652"/>
    </location>
</feature>
<feature type="compositionally biased region" description="Basic and acidic residues" evidence="14">
    <location>
        <begin position="481"/>
        <end position="587"/>
    </location>
</feature>
<feature type="compositionally biased region" description="Polar residues" evidence="14">
    <location>
        <begin position="346"/>
        <end position="367"/>
    </location>
</feature>
<evidence type="ECO:0000256" key="14">
    <source>
        <dbReference type="SAM" id="MobiDB-lite"/>
    </source>
</evidence>
<gene>
    <name evidence="16" type="primary">Contig17356.g18474</name>
    <name evidence="16" type="ORF">STYLEM_17821</name>
</gene>
<sequence length="1126" mass="130552">MQNIKERQEFENYNKIKLLGEGSFGKAFLVERASDKLKCVMKQIDIGKMSEQEKRETVQEAKILEALSHPNIVKFIEVYKTKKGKLCIVMDFADGGDLQARVKEQRGRLFSESQVLEWFTQICLGLKHIHDRKILHRDLKGQNIFLTKQGIVKIGDFGIAKVLATTMQNARTVVGTPYYLSPEIVQSKPYNFKSDIWSLGVVLYELVAQKPPFDAPSLHFLAMKIVRGAYNPLPGSFSTELKTLVGQLLNTNEKLRPDVNQILAKPIIQNRIKSFLTETVYHNEFSHTILHKQNVFDPKQQQIKQLQNLQQQINQNKPAIAGNQIQSKPVVQQNQQQVPRYNPNPIGQNNPVNRGVVQQTPVQNPPSSRLPVKNQVSPGMAAAFGNNANPKQQNQIVPPQYGAGVQNAKPNYHYQQQQQKQVNPIVNNQPQDKKVPPPVQQQANLFQPDKKQLEEQKAYQEKMRMIDQKLKEKEMELKRLDEMKQQRLKAEQALKERDRERDKQELELRKKEQDKKQKEQLEDMQRRRLQEDQAKKIQEAQQKRKEELDKIRKEGEQKKQQEDIQRKKQEREREEKERVQKQLKEQQQKAQAQAVIQQREQQRQQQVQKGGSNDIDFIKKMAYDAQSKILDIEQKILAKDQNKAQVQQQPLMSNYEPPAAVQKQRQQQAPKSASRAPQQQQPKMVQEIKKVAPTHRQESENNALDKRARDQQERSRKEEAKKQFIQNNKKSPGFIQIVDGIDISNDDQSISVDVSRDKIEMIKPKQVSKTRANWNKGGKELEAQQEKKGGSPLQDSKPYYKPQLKKEEYHKPSSQEKREKSPVQYQDQRYYYEENNGQTFVEEDYSEIYRMYDEMLQLVKGGLDTPSKEQIERSLDEEEKKACDKDDISDEGFNDERDDEFEIDSVKAKLEFKVKPEEEKKSQPINQKKQKGGRFDDTLSTVNEESEPENTFQNSHQQRSENRADNIPDVDADSEDRDDIDDDSTDVSSSSQIEVNQNPMQNMNQNFTFANGGDDLVSKELSKFTSVEHLRDYLETELGEEKIIKAYPVLREFGDNIFFQEKIDDLVKLLDGVLTIQEIKKYQTFFASLIFMELQAEKEGGGQDGIVIAMKTLKNINTTATFGRFF</sequence>
<organism evidence="16 17">
    <name type="scientific">Stylonychia lemnae</name>
    <name type="common">Ciliate</name>
    <dbReference type="NCBI Taxonomy" id="5949"/>
    <lineage>
        <taxon>Eukaryota</taxon>
        <taxon>Sar</taxon>
        <taxon>Alveolata</taxon>
        <taxon>Ciliophora</taxon>
        <taxon>Intramacronucleata</taxon>
        <taxon>Spirotrichea</taxon>
        <taxon>Stichotrichia</taxon>
        <taxon>Sporadotrichida</taxon>
        <taxon>Oxytrichidae</taxon>
        <taxon>Stylonychinae</taxon>
        <taxon>Stylonychia</taxon>
    </lineage>
</organism>
<dbReference type="PROSITE" id="PS50011">
    <property type="entry name" value="PROTEIN_KINASE_DOM"/>
    <property type="match status" value="1"/>
</dbReference>
<dbReference type="SMART" id="SM00220">
    <property type="entry name" value="S_TKc"/>
    <property type="match status" value="1"/>
</dbReference>
<evidence type="ECO:0000256" key="8">
    <source>
        <dbReference type="ARBA" id="ARBA00022777"/>
    </source>
</evidence>
<dbReference type="FunFam" id="3.30.200.20:FF:000097">
    <property type="entry name" value="Probable serine/threonine-protein kinase nek1"/>
    <property type="match status" value="1"/>
</dbReference>
<dbReference type="InterPro" id="IPR008271">
    <property type="entry name" value="Ser/Thr_kinase_AS"/>
</dbReference>
<dbReference type="InterPro" id="IPR011009">
    <property type="entry name" value="Kinase-like_dom_sf"/>
</dbReference>
<dbReference type="GO" id="GO:0046872">
    <property type="term" value="F:metal ion binding"/>
    <property type="evidence" value="ECO:0007669"/>
    <property type="project" value="UniProtKB-KW"/>
</dbReference>
<dbReference type="Proteomes" id="UP000039865">
    <property type="component" value="Unassembled WGS sequence"/>
</dbReference>
<feature type="compositionally biased region" description="Low complexity" evidence="14">
    <location>
        <begin position="328"/>
        <end position="345"/>
    </location>
</feature>
<keyword evidence="17" id="KW-1185">Reference proteome</keyword>
<evidence type="ECO:0000256" key="7">
    <source>
        <dbReference type="ARBA" id="ARBA00022741"/>
    </source>
</evidence>
<feature type="binding site" evidence="13">
    <location>
        <position position="42"/>
    </location>
    <ligand>
        <name>ATP</name>
        <dbReference type="ChEBI" id="CHEBI:30616"/>
    </ligand>
</feature>
<accession>A0A078B5V3</accession>
<dbReference type="EC" id="2.7.11.1" evidence="3"/>
<dbReference type="Pfam" id="PF00069">
    <property type="entry name" value="Pkinase"/>
    <property type="match status" value="1"/>
</dbReference>
<dbReference type="GO" id="GO:0004674">
    <property type="term" value="F:protein serine/threonine kinase activity"/>
    <property type="evidence" value="ECO:0007669"/>
    <property type="project" value="UniProtKB-KW"/>
</dbReference>
<keyword evidence="9 13" id="KW-0067">ATP-binding</keyword>
<name>A0A078B5V3_STYLE</name>
<dbReference type="PANTHER" id="PTHR44899:SF3">
    <property type="entry name" value="SERINE_THREONINE-PROTEIN KINASE NEK1"/>
    <property type="match status" value="1"/>
</dbReference>
<feature type="compositionally biased region" description="Basic and acidic residues" evidence="14">
    <location>
        <begin position="777"/>
        <end position="789"/>
    </location>
</feature>
<feature type="compositionally biased region" description="Polar residues" evidence="14">
    <location>
        <begin position="386"/>
        <end position="397"/>
    </location>
</feature>
<feature type="compositionally biased region" description="Basic and acidic residues" evidence="14">
    <location>
        <begin position="686"/>
        <end position="722"/>
    </location>
</feature>